<dbReference type="GeneID" id="8852046"/>
<dbReference type="SUPFAM" id="SSF51735">
    <property type="entry name" value="NAD(P)-binding Rossmann-fold domains"/>
    <property type="match status" value="1"/>
</dbReference>
<dbReference type="AlphaFoldDB" id="D2VKK3"/>
<dbReference type="PANTHER" id="PTHR47706:SF9">
    <property type="entry name" value="NMRA-LIKE DOMAIN-CONTAINING PROTEIN-RELATED"/>
    <property type="match status" value="1"/>
</dbReference>
<dbReference type="RefSeq" id="XP_002675448.1">
    <property type="nucleotide sequence ID" value="XM_002675402.1"/>
</dbReference>
<organism evidence="5">
    <name type="scientific">Naegleria gruberi</name>
    <name type="common">Amoeba</name>
    <dbReference type="NCBI Taxonomy" id="5762"/>
    <lineage>
        <taxon>Eukaryota</taxon>
        <taxon>Discoba</taxon>
        <taxon>Heterolobosea</taxon>
        <taxon>Tetramitia</taxon>
        <taxon>Eutetramitia</taxon>
        <taxon>Vahlkampfiidae</taxon>
        <taxon>Naegleria</taxon>
    </lineage>
</organism>
<dbReference type="Gene3D" id="3.90.25.10">
    <property type="entry name" value="UDP-galactose 4-epimerase, domain 1"/>
    <property type="match status" value="1"/>
</dbReference>
<dbReference type="InterPro" id="IPR008030">
    <property type="entry name" value="NmrA-like"/>
</dbReference>
<keyword evidence="2" id="KW-0560">Oxidoreductase</keyword>
<dbReference type="Pfam" id="PF05368">
    <property type="entry name" value="NmrA"/>
    <property type="match status" value="1"/>
</dbReference>
<dbReference type="PANTHER" id="PTHR47706">
    <property type="entry name" value="NMRA-LIKE FAMILY PROTEIN"/>
    <property type="match status" value="1"/>
</dbReference>
<reference evidence="4 5" key="1">
    <citation type="journal article" date="2010" name="Cell">
        <title>The genome of Naegleria gruberi illuminates early eukaryotic versatility.</title>
        <authorList>
            <person name="Fritz-Laylin L.K."/>
            <person name="Prochnik S.E."/>
            <person name="Ginger M.L."/>
            <person name="Dacks J.B."/>
            <person name="Carpenter M.L."/>
            <person name="Field M.C."/>
            <person name="Kuo A."/>
            <person name="Paredez A."/>
            <person name="Chapman J."/>
            <person name="Pham J."/>
            <person name="Shu S."/>
            <person name="Neupane R."/>
            <person name="Cipriano M."/>
            <person name="Mancuso J."/>
            <person name="Tu H."/>
            <person name="Salamov A."/>
            <person name="Lindquist E."/>
            <person name="Shapiro H."/>
            <person name="Lucas S."/>
            <person name="Grigoriev I.V."/>
            <person name="Cande W.Z."/>
            <person name="Fulton C."/>
            <person name="Rokhsar D.S."/>
            <person name="Dawson S.C."/>
        </authorList>
    </citation>
    <scope>NUCLEOTIDE SEQUENCE [LARGE SCALE GENOMIC DNA]</scope>
    <source>
        <strain evidence="4 5">NEG-M</strain>
    </source>
</reference>
<feature type="domain" description="NmrA-like" evidence="3">
    <location>
        <begin position="11"/>
        <end position="256"/>
    </location>
</feature>
<dbReference type="EMBL" id="GG738878">
    <property type="protein sequence ID" value="EFC42704.1"/>
    <property type="molecule type" value="Genomic_DNA"/>
</dbReference>
<dbReference type="Proteomes" id="UP000006671">
    <property type="component" value="Unassembled WGS sequence"/>
</dbReference>
<protein>
    <submittedName>
        <fullName evidence="4">Predicted protein</fullName>
    </submittedName>
</protein>
<evidence type="ECO:0000259" key="3">
    <source>
        <dbReference type="Pfam" id="PF05368"/>
    </source>
</evidence>
<keyword evidence="1" id="KW-0521">NADP</keyword>
<evidence type="ECO:0000256" key="1">
    <source>
        <dbReference type="ARBA" id="ARBA00022857"/>
    </source>
</evidence>
<evidence type="ECO:0000256" key="2">
    <source>
        <dbReference type="ARBA" id="ARBA00023002"/>
    </source>
</evidence>
<dbReference type="OMA" id="TKEGHAT"/>
<proteinExistence type="predicted"/>
<dbReference type="Gene3D" id="3.40.50.720">
    <property type="entry name" value="NAD(P)-binding Rossmann-like Domain"/>
    <property type="match status" value="1"/>
</dbReference>
<sequence length="300" mass="33400">MSSTQQNQYTSVIVIGAGGNCGLEIAKAILEHYPQVKLTLHVRNEEKVASLKEKGANVIVGDILSTSEEELVNALSGKEVVITALAANPELLLQGQLKLIEASKKAGVKKYLPTTYGLNLNLFKPEESMLNDAKFKITETIKQSGLEWTQVNVGIFAHMASFLLFNKFDTETKTVHYNGDLSEKVDVSFLEDIGKFVAKAAIRKDIVGDINVASDTLTVKEIAHFIHGENIEFKQDQTAADWIKSIQERIAEKLNSPSELFPILLEQLRWTIISGRRVESSNSNLFQDIKPRLFKTINQQ</sequence>
<name>D2VKK3_NAEGR</name>
<dbReference type="OrthoDB" id="419598at2759"/>
<evidence type="ECO:0000313" key="5">
    <source>
        <dbReference type="Proteomes" id="UP000006671"/>
    </source>
</evidence>
<keyword evidence="5" id="KW-1185">Reference proteome</keyword>
<dbReference type="InterPro" id="IPR036291">
    <property type="entry name" value="NAD(P)-bd_dom_sf"/>
</dbReference>
<dbReference type="GO" id="GO:0016491">
    <property type="term" value="F:oxidoreductase activity"/>
    <property type="evidence" value="ECO:0007669"/>
    <property type="project" value="UniProtKB-KW"/>
</dbReference>
<dbReference type="InParanoid" id="D2VKK3"/>
<dbReference type="InterPro" id="IPR051609">
    <property type="entry name" value="NmrA/Isoflavone_reductase-like"/>
</dbReference>
<accession>D2VKK3</accession>
<dbReference type="VEuPathDB" id="AmoebaDB:NAEGRDRAFT_69423"/>
<gene>
    <name evidence="4" type="ORF">NAEGRDRAFT_69423</name>
</gene>
<evidence type="ECO:0000313" key="4">
    <source>
        <dbReference type="EMBL" id="EFC42704.1"/>
    </source>
</evidence>
<dbReference type="KEGG" id="ngr:NAEGRDRAFT_69423"/>